<accession>A0ABS7AQ84</accession>
<evidence type="ECO:0000259" key="2">
    <source>
        <dbReference type="Pfam" id="PF13203"/>
    </source>
</evidence>
<sequence length="445" mass="52842">MDFNKRREELLEEAYNIKSMNEFNSTFYKKFFELVENVILSLLQSEDSFFGQFMLKVKRGIRVDITYPIATIPKRDGFNMYFNPVLFLQCEKKEMGALFKHEIYHIMNSHFERERKMKYKLNKEAINVALDISINQYIKNLPAWSKKINSVNMEYNLNLKDDRSVEEYGEEIYKSIKSRIKEIKTMDDSNDKYNEINFESAHDIWEEIDISEEDIKSLTKKTALSINDKNTPGEFEKIILMYKEKAEIPWQSVLKNILPYVRCGYKKTIMRRDRRQQDRLDLRGRLPKNEAELIVAIDISASIKDDDIHKILLEILYISRNTKNKITIIECDDNIRRIYRLKNEKDIKKRSDNNGSTAFTPVFKYISENNLRNSVLIYFTDGVGERELGVKPLNKKILWVLIGNEEFSLKYPYGQVKRIYKEREEMLEGNVGLQMVNEVIHDWAR</sequence>
<dbReference type="EMBL" id="JAHXPT010000009">
    <property type="protein sequence ID" value="MBW6410828.1"/>
    <property type="molecule type" value="Genomic_DNA"/>
</dbReference>
<protein>
    <recommendedName>
        <fullName evidence="5">Metal-dependent peptidase</fullName>
    </recommendedName>
</protein>
<organism evidence="3 4">
    <name type="scientific">Clostridium weizhouense</name>
    <dbReference type="NCBI Taxonomy" id="2859781"/>
    <lineage>
        <taxon>Bacteria</taxon>
        <taxon>Bacillati</taxon>
        <taxon>Bacillota</taxon>
        <taxon>Clostridia</taxon>
        <taxon>Eubacteriales</taxon>
        <taxon>Clostridiaceae</taxon>
        <taxon>Clostridium</taxon>
    </lineage>
</organism>
<reference evidence="3 4" key="1">
    <citation type="submission" date="2021-07" db="EMBL/GenBank/DDBJ databases">
        <title>Clostridium weizhouense sp. nov., an anaerobic bacterium isolated from activated sludge of Petroleum wastewater.</title>
        <authorList>
            <person name="Li Q."/>
        </authorList>
    </citation>
    <scope>NUCLEOTIDE SEQUENCE [LARGE SCALE GENOMIC DNA]</scope>
    <source>
        <strain evidence="3 4">YB-6</strain>
    </source>
</reference>
<dbReference type="PANTHER" id="PTHR38730:SF1">
    <property type="entry name" value="SLL7028 PROTEIN"/>
    <property type="match status" value="1"/>
</dbReference>
<evidence type="ECO:0000313" key="3">
    <source>
        <dbReference type="EMBL" id="MBW6410828.1"/>
    </source>
</evidence>
<evidence type="ECO:0000313" key="4">
    <source>
        <dbReference type="Proteomes" id="UP001519921"/>
    </source>
</evidence>
<evidence type="ECO:0000259" key="1">
    <source>
        <dbReference type="Pfam" id="PF09967"/>
    </source>
</evidence>
<evidence type="ECO:0008006" key="5">
    <source>
        <dbReference type="Google" id="ProtNLM"/>
    </source>
</evidence>
<dbReference type="Pfam" id="PF13203">
    <property type="entry name" value="DUF2201_N"/>
    <property type="match status" value="1"/>
</dbReference>
<dbReference type="RefSeq" id="WP_219780287.1">
    <property type="nucleotide sequence ID" value="NZ_JAHXPT010000009.1"/>
</dbReference>
<feature type="domain" description="VWA-like" evidence="1">
    <location>
        <begin position="293"/>
        <end position="419"/>
    </location>
</feature>
<dbReference type="Pfam" id="PF09967">
    <property type="entry name" value="DUF2201"/>
    <property type="match status" value="1"/>
</dbReference>
<proteinExistence type="predicted"/>
<dbReference type="InterPro" id="IPR025154">
    <property type="entry name" value="Put_metallopeptidase_dom"/>
</dbReference>
<gene>
    <name evidence="3" type="ORF">KYD98_12055</name>
</gene>
<feature type="domain" description="Putative metallopeptidase" evidence="2">
    <location>
        <begin position="44"/>
        <end position="258"/>
    </location>
</feature>
<dbReference type="PANTHER" id="PTHR38730">
    <property type="entry name" value="SLL7028 PROTEIN"/>
    <property type="match status" value="1"/>
</dbReference>
<dbReference type="Proteomes" id="UP001519921">
    <property type="component" value="Unassembled WGS sequence"/>
</dbReference>
<dbReference type="InterPro" id="IPR018698">
    <property type="entry name" value="VWA-like_dom"/>
</dbReference>
<name>A0ABS7AQ84_9CLOT</name>
<dbReference type="InterPro" id="IPR036465">
    <property type="entry name" value="vWFA_dom_sf"/>
</dbReference>
<comment type="caution">
    <text evidence="3">The sequence shown here is derived from an EMBL/GenBank/DDBJ whole genome shotgun (WGS) entry which is preliminary data.</text>
</comment>
<dbReference type="SUPFAM" id="SSF53300">
    <property type="entry name" value="vWA-like"/>
    <property type="match status" value="1"/>
</dbReference>
<keyword evidence="4" id="KW-1185">Reference proteome</keyword>